<accession>A0A6N2MC79</accession>
<organism evidence="1">
    <name type="scientific">Salix viminalis</name>
    <name type="common">Common osier</name>
    <name type="synonym">Basket willow</name>
    <dbReference type="NCBI Taxonomy" id="40686"/>
    <lineage>
        <taxon>Eukaryota</taxon>
        <taxon>Viridiplantae</taxon>
        <taxon>Streptophyta</taxon>
        <taxon>Embryophyta</taxon>
        <taxon>Tracheophyta</taxon>
        <taxon>Spermatophyta</taxon>
        <taxon>Magnoliopsida</taxon>
        <taxon>eudicotyledons</taxon>
        <taxon>Gunneridae</taxon>
        <taxon>Pentapetalae</taxon>
        <taxon>rosids</taxon>
        <taxon>fabids</taxon>
        <taxon>Malpighiales</taxon>
        <taxon>Salicaceae</taxon>
        <taxon>Saliceae</taxon>
        <taxon>Salix</taxon>
    </lineage>
</organism>
<dbReference type="EMBL" id="CAADRP010001763">
    <property type="protein sequence ID" value="VFU51550.1"/>
    <property type="molecule type" value="Genomic_DNA"/>
</dbReference>
<sequence>MPIHTASQMDMPMQAANCAILDCLIFIVSPRYLATDFVDTVDFIEATKLINAVDLDTISLCLFNTISRQLSWDESSLEFMAYT</sequence>
<gene>
    <name evidence="1" type="ORF">SVIM_LOCUS348948</name>
</gene>
<reference evidence="1" key="1">
    <citation type="submission" date="2019-03" db="EMBL/GenBank/DDBJ databases">
        <authorList>
            <person name="Mank J."/>
            <person name="Almeida P."/>
        </authorList>
    </citation>
    <scope>NUCLEOTIDE SEQUENCE</scope>
    <source>
        <strain evidence="1">78183</strain>
    </source>
</reference>
<evidence type="ECO:0000313" key="1">
    <source>
        <dbReference type="EMBL" id="VFU51550.1"/>
    </source>
</evidence>
<proteinExistence type="predicted"/>
<protein>
    <submittedName>
        <fullName evidence="1">Uncharacterized protein</fullName>
    </submittedName>
</protein>
<name>A0A6N2MC79_SALVM</name>
<dbReference type="AlphaFoldDB" id="A0A6N2MC79"/>